<keyword evidence="2" id="KW-1185">Reference proteome</keyword>
<organism evidence="1 2">
    <name type="scientific">Cloacibacterium normanense</name>
    <dbReference type="NCBI Taxonomy" id="237258"/>
    <lineage>
        <taxon>Bacteria</taxon>
        <taxon>Pseudomonadati</taxon>
        <taxon>Bacteroidota</taxon>
        <taxon>Flavobacteriia</taxon>
        <taxon>Flavobacteriales</taxon>
        <taxon>Weeksellaceae</taxon>
    </lineage>
</organism>
<dbReference type="EMBL" id="MKGI01000076">
    <property type="protein sequence ID" value="OEL10630.1"/>
    <property type="molecule type" value="Genomic_DNA"/>
</dbReference>
<accession>A0A1E5UCP6</accession>
<reference evidence="1 2" key="1">
    <citation type="submission" date="2016-09" db="EMBL/GenBank/DDBJ databases">
        <authorList>
            <person name="Capua I."/>
            <person name="De Benedictis P."/>
            <person name="Joannis T."/>
            <person name="Lombin L.H."/>
            <person name="Cattoli G."/>
        </authorList>
    </citation>
    <scope>NUCLEOTIDE SEQUENCE [LARGE SCALE GENOMIC DNA]</scope>
    <source>
        <strain evidence="1 2">NRS-1</strain>
    </source>
</reference>
<gene>
    <name evidence="1" type="ORF">BHF72_0453</name>
</gene>
<dbReference type="AlphaFoldDB" id="A0A1E5UCP6"/>
<dbReference type="OrthoDB" id="1245200at2"/>
<evidence type="ECO:0008006" key="3">
    <source>
        <dbReference type="Google" id="ProtNLM"/>
    </source>
</evidence>
<dbReference type="KEGG" id="cnr:EB819_11110"/>
<sequence length="266" mass="31493">MKTFYLIFVSLFIISCQEKTFADDITLAYPKNTKMKIQEFNEDGNLGGDNLIYVGKIIPNIDVKYYESILPPPPPPVKINEIDKTFNERIKKEIDSINLSQKPYFKRNLLKIHFSKENEPYDSLTNKNLQIIVKQKDTIPIYKQDYITHQFKTFKAFPVFIKNISNKTLKIPTESKGVAFYAYDNERKNFYYLRNSNYMICGTGINFYNYFELKPNEILVYAYPYFKKGKVHKAKVKFHDASSKEFDISIDDKIIEDQRNRYIMDF</sequence>
<evidence type="ECO:0000313" key="2">
    <source>
        <dbReference type="Proteomes" id="UP000095601"/>
    </source>
</evidence>
<name>A0A1E5UCP6_9FLAO</name>
<evidence type="ECO:0000313" key="1">
    <source>
        <dbReference type="EMBL" id="OEL10630.1"/>
    </source>
</evidence>
<dbReference type="PROSITE" id="PS51257">
    <property type="entry name" value="PROKAR_LIPOPROTEIN"/>
    <property type="match status" value="1"/>
</dbReference>
<proteinExistence type="predicted"/>
<dbReference type="RefSeq" id="WP_069799916.1">
    <property type="nucleotide sequence ID" value="NZ_CP034157.1"/>
</dbReference>
<dbReference type="Proteomes" id="UP000095601">
    <property type="component" value="Unassembled WGS sequence"/>
</dbReference>
<dbReference type="PATRIC" id="fig|237258.4.peg.635"/>
<protein>
    <recommendedName>
        <fullName evidence="3">Lipoprotein</fullName>
    </recommendedName>
</protein>
<comment type="caution">
    <text evidence="1">The sequence shown here is derived from an EMBL/GenBank/DDBJ whole genome shotgun (WGS) entry which is preliminary data.</text>
</comment>